<gene>
    <name evidence="2" type="ORF">MVEN_01659300</name>
</gene>
<evidence type="ECO:0000256" key="1">
    <source>
        <dbReference type="SAM" id="Phobius"/>
    </source>
</evidence>
<sequence length="236" mass="25725">MVGYAYNYLLVGSWINCMLFMLEVVLAVRYFRHSSRSLLHRAGMSAIVASDTLCTFAICAKIYMLVSLYPSQPPHGFPRFGLETLTVILCSTYATASLAQLFLCALYFNLTKRRVITVLLVFSIVAHLSFSCASAVLVVVTGSPLGWALITSKIGAISCAATDSMIAAALLHIFIRMDATSAFRGSTHNLLRRLIVLFLSSGVIVASTTLLSMILLLNNKPAYSLFFFILKGACTP</sequence>
<name>A0A8H7CQX9_9AGAR</name>
<feature type="transmembrane region" description="Helical" evidence="1">
    <location>
        <begin position="115"/>
        <end position="142"/>
    </location>
</feature>
<organism evidence="2 3">
    <name type="scientific">Mycena venus</name>
    <dbReference type="NCBI Taxonomy" id="2733690"/>
    <lineage>
        <taxon>Eukaryota</taxon>
        <taxon>Fungi</taxon>
        <taxon>Dikarya</taxon>
        <taxon>Basidiomycota</taxon>
        <taxon>Agaricomycotina</taxon>
        <taxon>Agaricomycetes</taxon>
        <taxon>Agaricomycetidae</taxon>
        <taxon>Agaricales</taxon>
        <taxon>Marasmiineae</taxon>
        <taxon>Mycenaceae</taxon>
        <taxon>Mycena</taxon>
    </lineage>
</organism>
<evidence type="ECO:0000313" key="2">
    <source>
        <dbReference type="EMBL" id="KAF7344966.1"/>
    </source>
</evidence>
<dbReference type="EMBL" id="JACAZI010000014">
    <property type="protein sequence ID" value="KAF7344966.1"/>
    <property type="molecule type" value="Genomic_DNA"/>
</dbReference>
<keyword evidence="1" id="KW-0472">Membrane</keyword>
<evidence type="ECO:0000313" key="3">
    <source>
        <dbReference type="Proteomes" id="UP000620124"/>
    </source>
</evidence>
<accession>A0A8H7CQX9</accession>
<protein>
    <submittedName>
        <fullName evidence="2">Uncharacterized protein</fullName>
    </submittedName>
</protein>
<dbReference type="Proteomes" id="UP000620124">
    <property type="component" value="Unassembled WGS sequence"/>
</dbReference>
<keyword evidence="1" id="KW-0812">Transmembrane</keyword>
<comment type="caution">
    <text evidence="2">The sequence shown here is derived from an EMBL/GenBank/DDBJ whole genome shotgun (WGS) entry which is preliminary data.</text>
</comment>
<feature type="transmembrane region" description="Helical" evidence="1">
    <location>
        <begin position="86"/>
        <end position="108"/>
    </location>
</feature>
<feature type="transmembrane region" description="Helical" evidence="1">
    <location>
        <begin position="43"/>
        <end position="66"/>
    </location>
</feature>
<feature type="transmembrane region" description="Helical" evidence="1">
    <location>
        <begin position="194"/>
        <end position="217"/>
    </location>
</feature>
<proteinExistence type="predicted"/>
<feature type="transmembrane region" description="Helical" evidence="1">
    <location>
        <begin position="154"/>
        <end position="174"/>
    </location>
</feature>
<dbReference type="AlphaFoldDB" id="A0A8H7CQX9"/>
<feature type="transmembrane region" description="Helical" evidence="1">
    <location>
        <begin position="6"/>
        <end position="31"/>
    </location>
</feature>
<keyword evidence="3" id="KW-1185">Reference proteome</keyword>
<reference evidence="2" key="1">
    <citation type="submission" date="2020-05" db="EMBL/GenBank/DDBJ databases">
        <title>Mycena genomes resolve the evolution of fungal bioluminescence.</title>
        <authorList>
            <person name="Tsai I.J."/>
        </authorList>
    </citation>
    <scope>NUCLEOTIDE SEQUENCE</scope>
    <source>
        <strain evidence="2">CCC161011</strain>
    </source>
</reference>
<keyword evidence="1" id="KW-1133">Transmembrane helix</keyword>
<dbReference type="OrthoDB" id="2989042at2759"/>